<dbReference type="AlphaFoldDB" id="A0A9Y2IJE4"/>
<dbReference type="InterPro" id="IPR016169">
    <property type="entry name" value="FAD-bd_PCMH_sub2"/>
</dbReference>
<dbReference type="PROSITE" id="PS51387">
    <property type="entry name" value="FAD_PCMH"/>
    <property type="match status" value="1"/>
</dbReference>
<keyword evidence="3" id="KW-0560">Oxidoreductase</keyword>
<dbReference type="InterPro" id="IPR051312">
    <property type="entry name" value="Diverse_Substr_Oxidored"/>
</dbReference>
<accession>A0A9Y2IJE4</accession>
<protein>
    <submittedName>
        <fullName evidence="5">FAD binding domain-containing protein</fullName>
    </submittedName>
</protein>
<gene>
    <name evidence="5" type="ORF">QRX50_09825</name>
</gene>
<dbReference type="InterPro" id="IPR016167">
    <property type="entry name" value="FAD-bd_PCMH_sub1"/>
</dbReference>
<sequence>MKPAPFDYVRAHSVDEAVRTLAEADGDGKILAGGQSLMPVLALRMARPRVLVDVNRIPGLATITPTGSDVRLGALVRHARLVEQPHHPLLAEAARWIGHTAIRSRGTSGGSIAHADPSAELPVVAAALEATVHIAGPGGTRAETATSFFAGPLETTLAEDEMITAVDLPVPSRWGFAEFSRRHGDFGLVLVVAAEVAGRWRLAIGGVGGVPLRPAEAEQLLNDGAEVDAVAAAAAAETQPQSDIHASADYRRAMTAEFVRRALASHGKRAAA</sequence>
<dbReference type="GO" id="GO:0016491">
    <property type="term" value="F:oxidoreductase activity"/>
    <property type="evidence" value="ECO:0007669"/>
    <property type="project" value="UniProtKB-KW"/>
</dbReference>
<dbReference type="InterPro" id="IPR002346">
    <property type="entry name" value="Mopterin_DH_FAD-bd"/>
</dbReference>
<dbReference type="InterPro" id="IPR036318">
    <property type="entry name" value="FAD-bd_PCMH-like_sf"/>
</dbReference>
<dbReference type="Pfam" id="PF00941">
    <property type="entry name" value="FAD_binding_5"/>
    <property type="match status" value="1"/>
</dbReference>
<keyword evidence="1" id="KW-0285">Flavoprotein</keyword>
<dbReference type="Gene3D" id="3.30.465.10">
    <property type="match status" value="1"/>
</dbReference>
<dbReference type="Proteomes" id="UP001236014">
    <property type="component" value="Chromosome"/>
</dbReference>
<keyword evidence="6" id="KW-1185">Reference proteome</keyword>
<dbReference type="Gene3D" id="3.30.390.50">
    <property type="entry name" value="CO dehydrogenase flavoprotein, C-terminal domain"/>
    <property type="match status" value="1"/>
</dbReference>
<dbReference type="InterPro" id="IPR005107">
    <property type="entry name" value="CO_DH_flav_C"/>
</dbReference>
<dbReference type="PANTHER" id="PTHR42659:SF2">
    <property type="entry name" value="XANTHINE DEHYDROGENASE SUBUNIT C-RELATED"/>
    <property type="match status" value="1"/>
</dbReference>
<evidence type="ECO:0000313" key="6">
    <source>
        <dbReference type="Proteomes" id="UP001236014"/>
    </source>
</evidence>
<evidence type="ECO:0000256" key="2">
    <source>
        <dbReference type="ARBA" id="ARBA00022827"/>
    </source>
</evidence>
<keyword evidence="2" id="KW-0274">FAD</keyword>
<dbReference type="Gene3D" id="3.30.43.10">
    <property type="entry name" value="Uridine Diphospho-n-acetylenolpyruvylglucosamine Reductase, domain 2"/>
    <property type="match status" value="1"/>
</dbReference>
<dbReference type="Pfam" id="PF03450">
    <property type="entry name" value="CO_deh_flav_C"/>
    <property type="match status" value="1"/>
</dbReference>
<reference evidence="5 6" key="1">
    <citation type="submission" date="2023-06" db="EMBL/GenBank/DDBJ databases">
        <authorList>
            <person name="Oyuntsetseg B."/>
            <person name="Kim S.B."/>
        </authorList>
    </citation>
    <scope>NUCLEOTIDE SEQUENCE [LARGE SCALE GENOMIC DNA]</scope>
    <source>
        <strain evidence="5 6">2-15</strain>
    </source>
</reference>
<feature type="domain" description="FAD-binding PCMH-type" evidence="4">
    <location>
        <begin position="1"/>
        <end position="173"/>
    </location>
</feature>
<evidence type="ECO:0000256" key="1">
    <source>
        <dbReference type="ARBA" id="ARBA00022630"/>
    </source>
</evidence>
<dbReference type="SMART" id="SM01092">
    <property type="entry name" value="CO_deh_flav_C"/>
    <property type="match status" value="1"/>
</dbReference>
<dbReference type="SUPFAM" id="SSF56176">
    <property type="entry name" value="FAD-binding/transporter-associated domain-like"/>
    <property type="match status" value="1"/>
</dbReference>
<proteinExistence type="predicted"/>
<evidence type="ECO:0000256" key="3">
    <source>
        <dbReference type="ARBA" id="ARBA00023002"/>
    </source>
</evidence>
<dbReference type="GO" id="GO:0071949">
    <property type="term" value="F:FAD binding"/>
    <property type="evidence" value="ECO:0007669"/>
    <property type="project" value="InterPro"/>
</dbReference>
<dbReference type="RefSeq" id="WP_285971641.1">
    <property type="nucleotide sequence ID" value="NZ_CP127294.1"/>
</dbReference>
<name>A0A9Y2IJE4_9PSEU</name>
<organism evidence="5 6">
    <name type="scientific">Amycolatopsis carbonis</name>
    <dbReference type="NCBI Taxonomy" id="715471"/>
    <lineage>
        <taxon>Bacteria</taxon>
        <taxon>Bacillati</taxon>
        <taxon>Actinomycetota</taxon>
        <taxon>Actinomycetes</taxon>
        <taxon>Pseudonocardiales</taxon>
        <taxon>Pseudonocardiaceae</taxon>
        <taxon>Amycolatopsis</taxon>
    </lineage>
</organism>
<dbReference type="InterPro" id="IPR036683">
    <property type="entry name" value="CO_DH_flav_C_dom_sf"/>
</dbReference>
<dbReference type="KEGG" id="acab:QRX50_09825"/>
<evidence type="ECO:0000259" key="4">
    <source>
        <dbReference type="PROSITE" id="PS51387"/>
    </source>
</evidence>
<dbReference type="InterPro" id="IPR016166">
    <property type="entry name" value="FAD-bd_PCMH"/>
</dbReference>
<evidence type="ECO:0000313" key="5">
    <source>
        <dbReference type="EMBL" id="WIX81029.1"/>
    </source>
</evidence>
<dbReference type="SUPFAM" id="SSF55447">
    <property type="entry name" value="CO dehydrogenase flavoprotein C-terminal domain-like"/>
    <property type="match status" value="1"/>
</dbReference>
<dbReference type="PANTHER" id="PTHR42659">
    <property type="entry name" value="XANTHINE DEHYDROGENASE SUBUNIT C-RELATED"/>
    <property type="match status" value="1"/>
</dbReference>
<dbReference type="EMBL" id="CP127294">
    <property type="protein sequence ID" value="WIX81029.1"/>
    <property type="molecule type" value="Genomic_DNA"/>
</dbReference>